<evidence type="ECO:0000313" key="2">
    <source>
        <dbReference type="Proteomes" id="UP000535182"/>
    </source>
</evidence>
<gene>
    <name evidence="1" type="ORF">HDF14_005423</name>
</gene>
<accession>A0A9X0QK35</accession>
<dbReference type="EMBL" id="JACHEB010000018">
    <property type="protein sequence ID" value="MBB5331774.1"/>
    <property type="molecule type" value="Genomic_DNA"/>
</dbReference>
<organism evidence="1 2">
    <name type="scientific">Tunturiibacter gelidiferens</name>
    <dbReference type="NCBI Taxonomy" id="3069689"/>
    <lineage>
        <taxon>Bacteria</taxon>
        <taxon>Pseudomonadati</taxon>
        <taxon>Acidobacteriota</taxon>
        <taxon>Terriglobia</taxon>
        <taxon>Terriglobales</taxon>
        <taxon>Acidobacteriaceae</taxon>
        <taxon>Tunturiibacter</taxon>
    </lineage>
</organism>
<name>A0A9X0QK35_9BACT</name>
<protein>
    <submittedName>
        <fullName evidence="1">Uncharacterized protein</fullName>
    </submittedName>
</protein>
<comment type="caution">
    <text evidence="1">The sequence shown here is derived from an EMBL/GenBank/DDBJ whole genome shotgun (WGS) entry which is preliminary data.</text>
</comment>
<evidence type="ECO:0000313" key="1">
    <source>
        <dbReference type="EMBL" id="MBB5331774.1"/>
    </source>
</evidence>
<dbReference type="Proteomes" id="UP000535182">
    <property type="component" value="Unassembled WGS sequence"/>
</dbReference>
<reference evidence="1 2" key="1">
    <citation type="submission" date="2020-08" db="EMBL/GenBank/DDBJ databases">
        <title>Genomic Encyclopedia of Type Strains, Phase IV (KMG-V): Genome sequencing to study the core and pangenomes of soil and plant-associated prokaryotes.</title>
        <authorList>
            <person name="Whitman W."/>
        </authorList>
    </citation>
    <scope>NUCLEOTIDE SEQUENCE [LARGE SCALE GENOMIC DNA]</scope>
    <source>
        <strain evidence="1 2">X5P2</strain>
    </source>
</reference>
<sequence>MANSTIQKFCGLYGFLRSPAEALPTVFSNAYD</sequence>
<keyword evidence="2" id="KW-1185">Reference proteome</keyword>
<dbReference type="AlphaFoldDB" id="A0A9X0QK35"/>
<proteinExistence type="predicted"/>